<evidence type="ECO:0000313" key="1">
    <source>
        <dbReference type="EMBL" id="AFK42049.1"/>
    </source>
</evidence>
<dbReference type="AlphaFoldDB" id="I3SP57"/>
<dbReference type="Pfam" id="PF15054">
    <property type="entry name" value="DUF4535"/>
    <property type="match status" value="1"/>
</dbReference>
<accession>I3SP57</accession>
<reference evidence="1" key="1">
    <citation type="submission" date="2012-05" db="EMBL/GenBank/DDBJ databases">
        <authorList>
            <person name="Krishnakumar V."/>
            <person name="Cheung F."/>
            <person name="Xiao Y."/>
            <person name="Chan A."/>
            <person name="Moskal W.A."/>
            <person name="Town C.D."/>
        </authorList>
    </citation>
    <scope>NUCLEOTIDE SEQUENCE</scope>
</reference>
<organism evidence="1">
    <name type="scientific">Lotus japonicus</name>
    <name type="common">Lotus corniculatus var. japonicus</name>
    <dbReference type="NCBI Taxonomy" id="34305"/>
    <lineage>
        <taxon>Eukaryota</taxon>
        <taxon>Viridiplantae</taxon>
        <taxon>Streptophyta</taxon>
        <taxon>Embryophyta</taxon>
        <taxon>Tracheophyta</taxon>
        <taxon>Spermatophyta</taxon>
        <taxon>Magnoliopsida</taxon>
        <taxon>eudicotyledons</taxon>
        <taxon>Gunneridae</taxon>
        <taxon>Pentapetalae</taxon>
        <taxon>rosids</taxon>
        <taxon>fabids</taxon>
        <taxon>Fabales</taxon>
        <taxon>Fabaceae</taxon>
        <taxon>Papilionoideae</taxon>
        <taxon>50 kb inversion clade</taxon>
        <taxon>NPAAA clade</taxon>
        <taxon>Hologalegina</taxon>
        <taxon>robinioid clade</taxon>
        <taxon>Loteae</taxon>
        <taxon>Lotus</taxon>
    </lineage>
</organism>
<dbReference type="PANTHER" id="PTHR33528">
    <property type="entry name" value="OS07G0239500 PROTEIN"/>
    <property type="match status" value="1"/>
</dbReference>
<protein>
    <submittedName>
        <fullName evidence="1">Uncharacterized protein</fullName>
    </submittedName>
</protein>
<dbReference type="PANTHER" id="PTHR33528:SF17">
    <property type="entry name" value="TRANSMEMBRANE PROTEIN"/>
    <property type="match status" value="1"/>
</dbReference>
<dbReference type="EMBL" id="BT142255">
    <property type="protein sequence ID" value="AFK42049.1"/>
    <property type="molecule type" value="mRNA"/>
</dbReference>
<proteinExistence type="evidence at transcript level"/>
<dbReference type="InterPro" id="IPR027854">
    <property type="entry name" value="STMP1"/>
</dbReference>
<sequence>MGIIKSCFSFITGTVCGVYLAQNYKLPDITKVADTALLMAKIIEESYRKPKKRDDDD</sequence>
<name>I3SP57_LOTJA</name>